<name>A0A9Q8ZX25_9LACO</name>
<gene>
    <name evidence="2" type="ORF">M3M40_06475</name>
</gene>
<dbReference type="InterPro" id="IPR029039">
    <property type="entry name" value="Flavoprotein-like_sf"/>
</dbReference>
<feature type="domain" description="Flavodoxin-like" evidence="1">
    <location>
        <begin position="6"/>
        <end position="171"/>
    </location>
</feature>
<dbReference type="PANTHER" id="PTHR39201:SF1">
    <property type="entry name" value="FLAVODOXIN-LIKE DOMAIN-CONTAINING PROTEIN"/>
    <property type="match status" value="1"/>
</dbReference>
<dbReference type="InterPro" id="IPR008254">
    <property type="entry name" value="Flavodoxin/NO_synth"/>
</dbReference>
<dbReference type="PANTHER" id="PTHR39201">
    <property type="entry name" value="EXPORTED PROTEIN-RELATED"/>
    <property type="match status" value="1"/>
</dbReference>
<evidence type="ECO:0000313" key="2">
    <source>
        <dbReference type="EMBL" id="USS89116.1"/>
    </source>
</evidence>
<protein>
    <submittedName>
        <fullName evidence="2">Flavodoxin</fullName>
    </submittedName>
</protein>
<dbReference type="SUPFAM" id="SSF52218">
    <property type="entry name" value="Flavoproteins"/>
    <property type="match status" value="1"/>
</dbReference>
<dbReference type="AlphaFoldDB" id="A0A9Q8ZX25"/>
<keyword evidence="3" id="KW-1185">Reference proteome</keyword>
<dbReference type="Gene3D" id="3.40.50.360">
    <property type="match status" value="1"/>
</dbReference>
<proteinExistence type="predicted"/>
<accession>A0A9Q8ZX25</accession>
<reference evidence="2" key="1">
    <citation type="submission" date="2022-05" db="EMBL/GenBank/DDBJ databases">
        <authorList>
            <person name="Oliphant S.A."/>
            <person name="Watson-Haigh N.S."/>
            <person name="Sumby K.M."/>
            <person name="Gardner J.M."/>
            <person name="Jiranek V."/>
        </authorList>
    </citation>
    <scope>NUCLEOTIDE SEQUENCE</scope>
    <source>
        <strain evidence="2">KI4_B1</strain>
    </source>
</reference>
<organism evidence="2 3">
    <name type="scientific">Fructilactobacillus cliffordii</name>
    <dbReference type="NCBI Taxonomy" id="2940299"/>
    <lineage>
        <taxon>Bacteria</taxon>
        <taxon>Bacillati</taxon>
        <taxon>Bacillota</taxon>
        <taxon>Bacilli</taxon>
        <taxon>Lactobacillales</taxon>
        <taxon>Lactobacillaceae</taxon>
        <taxon>Fructilactobacillus</taxon>
    </lineage>
</organism>
<evidence type="ECO:0000313" key="3">
    <source>
        <dbReference type="Proteomes" id="UP001055911"/>
    </source>
</evidence>
<dbReference type="GO" id="GO:0010181">
    <property type="term" value="F:FMN binding"/>
    <property type="evidence" value="ECO:0007669"/>
    <property type="project" value="InterPro"/>
</dbReference>
<dbReference type="Pfam" id="PF12682">
    <property type="entry name" value="Flavodoxin_4"/>
    <property type="match status" value="1"/>
</dbReference>
<dbReference type="EMBL" id="CP097119">
    <property type="protein sequence ID" value="USS89116.1"/>
    <property type="molecule type" value="Genomic_DNA"/>
</dbReference>
<sequence>MPETKNLIAYFSRTGNTKAIAEMIQKQVGGDLFAITTKDPLPKTFQQQLTAAQADQESHHDPELAEQVTDFAQYDHIYLGTPTWDMALPQPVASFLASYDFNGKTVLPFATNSGFGTGTVFSQIKELAKGANVLPGLTLKGGNESDGEDFVITGNYQQEVQDQINDWLNQN</sequence>
<dbReference type="RefSeq" id="WP_252766633.1">
    <property type="nucleotide sequence ID" value="NZ_CP097119.1"/>
</dbReference>
<dbReference type="GO" id="GO:0016651">
    <property type="term" value="F:oxidoreductase activity, acting on NAD(P)H"/>
    <property type="evidence" value="ECO:0007669"/>
    <property type="project" value="UniProtKB-ARBA"/>
</dbReference>
<dbReference type="PROSITE" id="PS50902">
    <property type="entry name" value="FLAVODOXIN_LIKE"/>
    <property type="match status" value="1"/>
</dbReference>
<evidence type="ECO:0000259" key="1">
    <source>
        <dbReference type="PROSITE" id="PS50902"/>
    </source>
</evidence>
<dbReference type="Proteomes" id="UP001055911">
    <property type="component" value="Chromosome"/>
</dbReference>